<gene>
    <name evidence="2" type="ORF">FHU34_112336</name>
</gene>
<evidence type="ECO:0000313" key="3">
    <source>
        <dbReference type="Proteomes" id="UP000317685"/>
    </source>
</evidence>
<keyword evidence="3" id="KW-1185">Reference proteome</keyword>
<comment type="caution">
    <text evidence="2">The sequence shown here is derived from an EMBL/GenBank/DDBJ whole genome shotgun (WGS) entry which is preliminary data.</text>
</comment>
<feature type="transmembrane region" description="Helical" evidence="1">
    <location>
        <begin position="58"/>
        <end position="76"/>
    </location>
</feature>
<keyword evidence="1" id="KW-1133">Transmembrane helix</keyword>
<proteinExistence type="predicted"/>
<accession>A0A561VZE9</accession>
<evidence type="ECO:0000313" key="2">
    <source>
        <dbReference type="EMBL" id="TWG16996.1"/>
    </source>
</evidence>
<protein>
    <submittedName>
        <fullName evidence="2">Uncharacterized protein</fullName>
    </submittedName>
</protein>
<organism evidence="2 3">
    <name type="scientific">Micromonospora taraxaci</name>
    <dbReference type="NCBI Taxonomy" id="1316803"/>
    <lineage>
        <taxon>Bacteria</taxon>
        <taxon>Bacillati</taxon>
        <taxon>Actinomycetota</taxon>
        <taxon>Actinomycetes</taxon>
        <taxon>Micromonosporales</taxon>
        <taxon>Micromonosporaceae</taxon>
        <taxon>Micromonospora</taxon>
    </lineage>
</organism>
<keyword evidence="1" id="KW-0472">Membrane</keyword>
<name>A0A561VZE9_9ACTN</name>
<reference evidence="2 3" key="1">
    <citation type="submission" date="2019-06" db="EMBL/GenBank/DDBJ databases">
        <title>Sequencing the genomes of 1000 actinobacteria strains.</title>
        <authorList>
            <person name="Klenk H.-P."/>
        </authorList>
    </citation>
    <scope>NUCLEOTIDE SEQUENCE [LARGE SCALE GENOMIC DNA]</scope>
    <source>
        <strain evidence="2 3">DSM 45885</strain>
    </source>
</reference>
<sequence>MVPMLLVFWAGFMFVGVFSDRPETFSRPRGWQWAWVGLWLMTAGEAAFGDDRPWVERAWKGVVALLLALAVAVAAVRRHRWKARQAEADG</sequence>
<keyword evidence="1" id="KW-0812">Transmembrane</keyword>
<dbReference type="Proteomes" id="UP000317685">
    <property type="component" value="Unassembled WGS sequence"/>
</dbReference>
<dbReference type="AlphaFoldDB" id="A0A561VZE9"/>
<dbReference type="EMBL" id="VIWZ01000001">
    <property type="protein sequence ID" value="TWG16996.1"/>
    <property type="molecule type" value="Genomic_DNA"/>
</dbReference>
<evidence type="ECO:0000256" key="1">
    <source>
        <dbReference type="SAM" id="Phobius"/>
    </source>
</evidence>